<accession>A0A640SMS0</accession>
<dbReference type="Proteomes" id="UP000430079">
    <property type="component" value="Unassembled WGS sequence"/>
</dbReference>
<dbReference type="Pfam" id="PF16640">
    <property type="entry name" value="Big_3_5"/>
    <property type="match status" value="2"/>
</dbReference>
<feature type="domain" description="Bacterial Ig-like" evidence="1">
    <location>
        <begin position="456"/>
        <end position="541"/>
    </location>
</feature>
<dbReference type="Gene3D" id="2.60.40.10">
    <property type="entry name" value="Immunoglobulins"/>
    <property type="match status" value="4"/>
</dbReference>
<evidence type="ECO:0000313" key="3">
    <source>
        <dbReference type="Proteomes" id="UP000430079"/>
    </source>
</evidence>
<dbReference type="RefSeq" id="WP_190144588.1">
    <property type="nucleotide sequence ID" value="NZ_BLIO01000001.1"/>
</dbReference>
<dbReference type="InterPro" id="IPR013783">
    <property type="entry name" value="Ig-like_fold"/>
</dbReference>
<dbReference type="EMBL" id="BLIO01000001">
    <property type="protein sequence ID" value="GFE12052.1"/>
    <property type="molecule type" value="Genomic_DNA"/>
</dbReference>
<dbReference type="GO" id="GO:0005975">
    <property type="term" value="P:carbohydrate metabolic process"/>
    <property type="evidence" value="ECO:0007669"/>
    <property type="project" value="UniProtKB-ARBA"/>
</dbReference>
<keyword evidence="3" id="KW-1185">Reference proteome</keyword>
<evidence type="ECO:0000313" key="2">
    <source>
        <dbReference type="EMBL" id="GFE12052.1"/>
    </source>
</evidence>
<dbReference type="InterPro" id="IPR032109">
    <property type="entry name" value="Big_3_5"/>
</dbReference>
<protein>
    <recommendedName>
        <fullName evidence="1">Bacterial Ig-like domain-containing protein</fullName>
    </recommendedName>
</protein>
<evidence type="ECO:0000259" key="1">
    <source>
        <dbReference type="Pfam" id="PF16640"/>
    </source>
</evidence>
<name>A0A640SMS0_9ACTN</name>
<sequence length="542" mass="53269">MLTPERACGLALTDRDGNYIAVIDPLSHRVVPTLSAPAPHMARCDAGGPVVCTVVDGTDLAAPRDSATLLGALSALRNTSVHGASWRRFAAAAHPGLMAARNQFSGVFPDQGSTGGGTLVTIIGRSAPVSTPLTAGTATTGHVYTAAAANPYTVTATYDGDADFTTSVGTDTQSVQPAGTALAVVSAPDPSTVGELVTFSATVTALAPGAGTPTGTVTFDFGDGTPTVTATAVGGTVTVTHAYTTTAGSPYTVSATYSGNADFSPATGTGSQSLYPAATTMEVTSGPDPAVVGQPVTVTATVAPAPPGAGTPTGTVTVAFGDATPPATAPLIGGAVTLMHTYTSSLSSPYTITATYNSSSDFTGSVATATQTVLPDATTTAGTPTGTVTFSFGDGTSTATATLSGGVATVTHPYTTTTGSPFTLTATYGGDASFNGSTGTDTQTVTRATTSTTVISTPNPSTTGDRVTVTATVVPVAPGTGTPTGTVTLAITGRSPQAVPLVNGTASASFNPLPRGTHLVTGNYNGDVSFAPSSGTTLQTVN</sequence>
<reference evidence="2 3" key="1">
    <citation type="submission" date="2019-12" db="EMBL/GenBank/DDBJ databases">
        <title>Whole genome shotgun sequence of Streptomyces hygroscopicus subsp. glebosus NBRC 13786.</title>
        <authorList>
            <person name="Ichikawa N."/>
            <person name="Kimura A."/>
            <person name="Kitahashi Y."/>
            <person name="Komaki H."/>
            <person name="Tamura T."/>
        </authorList>
    </citation>
    <scope>NUCLEOTIDE SEQUENCE [LARGE SCALE GENOMIC DNA]</scope>
    <source>
        <strain evidence="2 3">NBRC 13786</strain>
    </source>
</reference>
<comment type="caution">
    <text evidence="2">The sequence shown here is derived from an EMBL/GenBank/DDBJ whole genome shotgun (WGS) entry which is preliminary data.</text>
</comment>
<feature type="domain" description="Bacterial Ig-like" evidence="1">
    <location>
        <begin position="185"/>
        <end position="269"/>
    </location>
</feature>
<dbReference type="AlphaFoldDB" id="A0A640SMS0"/>
<organism evidence="2 3">
    <name type="scientific">Streptomyces glebosus</name>
    <dbReference type="NCBI Taxonomy" id="249580"/>
    <lineage>
        <taxon>Bacteria</taxon>
        <taxon>Bacillati</taxon>
        <taxon>Actinomycetota</taxon>
        <taxon>Actinomycetes</taxon>
        <taxon>Kitasatosporales</taxon>
        <taxon>Streptomycetaceae</taxon>
        <taxon>Streptomyces</taxon>
    </lineage>
</organism>
<proteinExistence type="predicted"/>
<gene>
    <name evidence="2" type="ORF">Sgleb_00990</name>
</gene>